<dbReference type="RefSeq" id="WP_317101649.1">
    <property type="nucleotide sequence ID" value="NZ_JAWJAC010000016.1"/>
</dbReference>
<keyword evidence="3" id="KW-1185">Reference proteome</keyword>
<name>A0AB35RSN1_9ENTR</name>
<organism evidence="2 3">
    <name type="scientific">Phytobacter ursingii</name>
    <dbReference type="NCBI Taxonomy" id="1972431"/>
    <lineage>
        <taxon>Bacteria</taxon>
        <taxon>Pseudomonadati</taxon>
        <taxon>Pseudomonadota</taxon>
        <taxon>Gammaproteobacteria</taxon>
        <taxon>Enterobacterales</taxon>
        <taxon>Enterobacteriaceae</taxon>
        <taxon>Phytobacter</taxon>
    </lineage>
</organism>
<dbReference type="PROSITE" id="PS51257">
    <property type="entry name" value="PROKAR_LIPOPROTEIN"/>
    <property type="match status" value="1"/>
</dbReference>
<feature type="chain" id="PRO_5044321795" evidence="1">
    <location>
        <begin position="22"/>
        <end position="161"/>
    </location>
</feature>
<gene>
    <name evidence="2" type="ORF">R0H02_22210</name>
</gene>
<evidence type="ECO:0000313" key="2">
    <source>
        <dbReference type="EMBL" id="MDV2865158.1"/>
    </source>
</evidence>
<dbReference type="EMBL" id="JAWJAC010000016">
    <property type="protein sequence ID" value="MDV2865158.1"/>
    <property type="molecule type" value="Genomic_DNA"/>
</dbReference>
<proteinExistence type="predicted"/>
<sequence length="161" mass="17479">MKMIKNIIFLLTLMLSGVAGCVANEPATIPPDGIETNSLDIGEIADDEITDLRHFTCTLSLTDNKKEDSYNYVEGAICPAAGGECKYSAIMKLNGEITILKKISSGENTSEFKNEDISLTVKQAPIAEPAEDEEGSDIKATIDIKTKSTERKFNMFGYCGV</sequence>
<protein>
    <submittedName>
        <fullName evidence="2">Adhesin</fullName>
    </submittedName>
</protein>
<dbReference type="Proteomes" id="UP001286589">
    <property type="component" value="Unassembled WGS sequence"/>
</dbReference>
<keyword evidence="1" id="KW-0732">Signal</keyword>
<accession>A0AB35RSN1</accession>
<dbReference type="AlphaFoldDB" id="A0AB35RSN1"/>
<reference evidence="2 3" key="1">
    <citation type="submission" date="2023-10" db="EMBL/GenBank/DDBJ databases">
        <title>Phytobacter spp. The emergence of a new genus of hospital-origin enterobacteria encoding carbapenemases in Argentina.</title>
        <authorList>
            <person name="Vay C."/>
            <person name="Almuzara M."/>
            <person name="Traglia G.M."/>
            <person name="Campos J."/>
        </authorList>
    </citation>
    <scope>NUCLEOTIDE SEQUENCE [LARGE SCALE GENOMIC DNA]</scope>
    <source>
        <strain evidence="2 3">CVMA36</strain>
    </source>
</reference>
<feature type="signal peptide" evidence="1">
    <location>
        <begin position="1"/>
        <end position="21"/>
    </location>
</feature>
<evidence type="ECO:0000313" key="3">
    <source>
        <dbReference type="Proteomes" id="UP001286589"/>
    </source>
</evidence>
<evidence type="ECO:0000256" key="1">
    <source>
        <dbReference type="SAM" id="SignalP"/>
    </source>
</evidence>
<comment type="caution">
    <text evidence="2">The sequence shown here is derived from an EMBL/GenBank/DDBJ whole genome shotgun (WGS) entry which is preliminary data.</text>
</comment>